<protein>
    <recommendedName>
        <fullName evidence="6">GAG-pre-integrase domain-containing protein</fullName>
    </recommendedName>
</protein>
<proteinExistence type="predicted"/>
<accession>T1IKL6</accession>
<dbReference type="InterPro" id="IPR057670">
    <property type="entry name" value="SH3_retrovirus"/>
</dbReference>
<dbReference type="InterPro" id="IPR054722">
    <property type="entry name" value="PolX-like_BBD"/>
</dbReference>
<evidence type="ECO:0008006" key="6">
    <source>
        <dbReference type="Google" id="ProtNLM"/>
    </source>
</evidence>
<name>T1IKL6_STRMM</name>
<evidence type="ECO:0000259" key="2">
    <source>
        <dbReference type="Pfam" id="PF22936"/>
    </source>
</evidence>
<sequence length="407" mass="45019">MTSAWFAKVVDSGPVSAHPMVCSAKVNGASDDWFLDSCASHHVCGNRKLFSEFAEVKPMQLELGQGTFTITGCGTIELLVHVNGHESAIDLKNVYFVEGFKRNLIAIGKIDQAGFHINIFKDQLRVFKSNSRACSLLGKLDGGLYRVQGAIQYRNSNKKELSSGTCGLEAHTTSKVENVCENAQLWHKRFAHVDVNGLKRLNGDLTRMSVNSKNEVVTSKPLEVEKLSGFKVKSVSLENGKQLMTLAFQNYLNQTGILVKSEENNNQKVKNVTKDFIDTGYLVGYAMRKMGYKVWDPNSNVIYELNKVICNEQELFGNTRKTSNIQTEGNQEVEPYHDPGVSSDSEDDDVTPSAPITKQVSVKADDVNAQSTSTITMRQKSSSVSGRPPKGILRTPVMSKPGWERVE</sequence>
<dbReference type="Pfam" id="PF25597">
    <property type="entry name" value="SH3_retrovirus"/>
    <property type="match status" value="1"/>
</dbReference>
<dbReference type="EnsemblMetazoa" id="SMAR001467-RA">
    <property type="protein sequence ID" value="SMAR001467-PA"/>
    <property type="gene ID" value="SMAR001467"/>
</dbReference>
<feature type="region of interest" description="Disordered" evidence="1">
    <location>
        <begin position="320"/>
        <end position="407"/>
    </location>
</feature>
<evidence type="ECO:0000313" key="4">
    <source>
        <dbReference type="EnsemblMetazoa" id="SMAR001467-PA"/>
    </source>
</evidence>
<feature type="compositionally biased region" description="Polar residues" evidence="1">
    <location>
        <begin position="320"/>
        <end position="330"/>
    </location>
</feature>
<dbReference type="eggNOG" id="KOG0017">
    <property type="taxonomic scope" value="Eukaryota"/>
</dbReference>
<keyword evidence="5" id="KW-1185">Reference proteome</keyword>
<evidence type="ECO:0000259" key="3">
    <source>
        <dbReference type="Pfam" id="PF25597"/>
    </source>
</evidence>
<reference evidence="5" key="1">
    <citation type="submission" date="2011-05" db="EMBL/GenBank/DDBJ databases">
        <authorList>
            <person name="Richards S.R."/>
            <person name="Qu J."/>
            <person name="Jiang H."/>
            <person name="Jhangiani S.N."/>
            <person name="Agravi P."/>
            <person name="Goodspeed R."/>
            <person name="Gross S."/>
            <person name="Mandapat C."/>
            <person name="Jackson L."/>
            <person name="Mathew T."/>
            <person name="Pu L."/>
            <person name="Thornton R."/>
            <person name="Saada N."/>
            <person name="Wilczek-Boney K.B."/>
            <person name="Lee S."/>
            <person name="Kovar C."/>
            <person name="Wu Y."/>
            <person name="Scherer S.E."/>
            <person name="Worley K.C."/>
            <person name="Muzny D.M."/>
            <person name="Gibbs R."/>
        </authorList>
    </citation>
    <scope>NUCLEOTIDE SEQUENCE</scope>
    <source>
        <strain evidence="5">Brora</strain>
    </source>
</reference>
<reference evidence="4" key="2">
    <citation type="submission" date="2015-02" db="UniProtKB">
        <authorList>
            <consortium name="EnsemblMetazoa"/>
        </authorList>
    </citation>
    <scope>IDENTIFICATION</scope>
</reference>
<feature type="domain" description="Retroviral polymerase SH3-like" evidence="3">
    <location>
        <begin position="279"/>
        <end position="321"/>
    </location>
</feature>
<dbReference type="Pfam" id="PF22936">
    <property type="entry name" value="Pol_BBD"/>
    <property type="match status" value="1"/>
</dbReference>
<dbReference type="PhylomeDB" id="T1IKL6"/>
<dbReference type="HOGENOM" id="CLU_677213_0_0_1"/>
<dbReference type="Proteomes" id="UP000014500">
    <property type="component" value="Unassembled WGS sequence"/>
</dbReference>
<dbReference type="AlphaFoldDB" id="T1IKL6"/>
<evidence type="ECO:0000256" key="1">
    <source>
        <dbReference type="SAM" id="MobiDB-lite"/>
    </source>
</evidence>
<organism evidence="4 5">
    <name type="scientific">Strigamia maritima</name>
    <name type="common">European centipede</name>
    <name type="synonym">Geophilus maritimus</name>
    <dbReference type="NCBI Taxonomy" id="126957"/>
    <lineage>
        <taxon>Eukaryota</taxon>
        <taxon>Metazoa</taxon>
        <taxon>Ecdysozoa</taxon>
        <taxon>Arthropoda</taxon>
        <taxon>Myriapoda</taxon>
        <taxon>Chilopoda</taxon>
        <taxon>Pleurostigmophora</taxon>
        <taxon>Geophilomorpha</taxon>
        <taxon>Linotaeniidae</taxon>
        <taxon>Strigamia</taxon>
    </lineage>
</organism>
<feature type="compositionally biased region" description="Polar residues" evidence="1">
    <location>
        <begin position="368"/>
        <end position="385"/>
    </location>
</feature>
<dbReference type="EMBL" id="JH430572">
    <property type="status" value="NOT_ANNOTATED_CDS"/>
    <property type="molecule type" value="Genomic_DNA"/>
</dbReference>
<evidence type="ECO:0000313" key="5">
    <source>
        <dbReference type="Proteomes" id="UP000014500"/>
    </source>
</evidence>
<feature type="domain" description="Retrovirus-related Pol polyprotein from transposon TNT 1-94-like beta-barrel" evidence="2">
    <location>
        <begin position="33"/>
        <end position="115"/>
    </location>
</feature>